<comment type="subcellular location">
    <subcellularLocation>
        <location evidence="1">Membrane</location>
        <topology evidence="1">Multi-pass membrane protein</topology>
    </subcellularLocation>
</comment>
<evidence type="ECO:0000313" key="7">
    <source>
        <dbReference type="EMBL" id="CCD64648.1"/>
    </source>
</evidence>
<keyword evidence="4 6" id="KW-1133">Transmembrane helix</keyword>
<dbReference type="Pfam" id="PF05978">
    <property type="entry name" value="UNC-93"/>
    <property type="match status" value="1"/>
</dbReference>
<gene>
    <name evidence="7" type="ORF">CELE_F31D5.1</name>
    <name evidence="7 9" type="ORF">F31D5.1</name>
</gene>
<dbReference type="InterPro" id="IPR010291">
    <property type="entry name" value="Ion_channel_UNC-93"/>
</dbReference>
<dbReference type="SUPFAM" id="SSF103473">
    <property type="entry name" value="MFS general substrate transporter"/>
    <property type="match status" value="1"/>
</dbReference>
<evidence type="ECO:0000313" key="8">
    <source>
        <dbReference type="Proteomes" id="UP000001940"/>
    </source>
</evidence>
<keyword evidence="8" id="KW-1185">Reference proteome</keyword>
<dbReference type="PeptideAtlas" id="Q19933"/>
<evidence type="ECO:0000256" key="1">
    <source>
        <dbReference type="ARBA" id="ARBA00004141"/>
    </source>
</evidence>
<dbReference type="InterPro" id="IPR036259">
    <property type="entry name" value="MFS_trans_sf"/>
</dbReference>
<dbReference type="UCSC" id="F31D5.1">
    <property type="organism name" value="c. elegans"/>
</dbReference>
<dbReference type="PaxDb" id="6239-F31D5.1"/>
<dbReference type="RefSeq" id="NP_001293502.1">
    <property type="nucleotide sequence ID" value="NM_001306573.1"/>
</dbReference>
<dbReference type="CTD" id="24104515"/>
<dbReference type="PANTHER" id="PTHR23294:SF13">
    <property type="entry name" value="MFS TRANSPORTER-RELATED"/>
    <property type="match status" value="1"/>
</dbReference>
<evidence type="ECO:0000256" key="4">
    <source>
        <dbReference type="ARBA" id="ARBA00022989"/>
    </source>
</evidence>
<dbReference type="AlphaFoldDB" id="Q19933"/>
<dbReference type="Gene3D" id="1.20.1250.20">
    <property type="entry name" value="MFS general substrate transporter like domains"/>
    <property type="match status" value="2"/>
</dbReference>
<dbReference type="PANTHER" id="PTHR23294">
    <property type="entry name" value="ET TRANSLATION PRODUCT-RELATED"/>
    <property type="match status" value="1"/>
</dbReference>
<feature type="transmembrane region" description="Helical" evidence="6">
    <location>
        <begin position="102"/>
        <end position="122"/>
    </location>
</feature>
<dbReference type="WormBase" id="F31D5.1">
    <property type="protein sequence ID" value="CE45847"/>
    <property type="gene ID" value="WBGene00017944"/>
</dbReference>
<dbReference type="EMBL" id="BX284602">
    <property type="protein sequence ID" value="CCD64648.1"/>
    <property type="molecule type" value="Genomic_DNA"/>
</dbReference>
<sequence length="457" mass="50977">MKISTETTNVLRLSISIVILFSAVLAHEFIMEPLIAALATAGRGGIEHRDGYLALCLIYFFNTISCFFAPYVVSKLSGKWAMVAGMMTIIIVHSSYFLPNRYFILIASSIGGFGATFIWVGQGQYIIENVSDENREKNTSIQWALYKMSLIIGGIFFFFYFQNEPIEAIAKNGQMEKFFMVFLACIVISIINTCFLPQSEMSRNRVSQPFFQTTKNCFKLLKTQRMISLAVFFFYTGLVRSFWISIYPFCIKFTSNLASNTTRILTIGMIVTGCGQVIGSIFVAIIGNKIRKFGQHVLILGALILHVILFLMISLSFPNDAPLHHTDGNGPVFPLSVYLAMAISALLGFGDAILQTQIYSYIAKYYQRDSSSVFSIFRFSSGIASTGIFFAAQYFYLVHHMILLTISALLGGLAILQFHRSVKNMYQQKAPVVVLSISNDVGRKSQQSVSPLPLVGV</sequence>
<dbReference type="GeneID" id="24104515"/>
<evidence type="ECO:0000256" key="2">
    <source>
        <dbReference type="ARBA" id="ARBA00009172"/>
    </source>
</evidence>
<dbReference type="PhylomeDB" id="Q19933"/>
<evidence type="ECO:0000313" key="9">
    <source>
        <dbReference type="WormBase" id="F31D5.1"/>
    </source>
</evidence>
<evidence type="ECO:0007829" key="10">
    <source>
        <dbReference type="PeptideAtlas" id="Q19933"/>
    </source>
</evidence>
<comment type="similarity">
    <text evidence="2">Belongs to the unc-93 family.</text>
</comment>
<keyword evidence="5 6" id="KW-0472">Membrane</keyword>
<dbReference type="KEGG" id="cel:CELE_F31D5.1"/>
<dbReference type="SMR" id="Q19933"/>
<dbReference type="AGR" id="WB:WBGene00017944"/>
<reference evidence="7 8" key="1">
    <citation type="journal article" date="1998" name="Science">
        <title>Genome sequence of the nematode C. elegans: a platform for investigating biology.</title>
        <authorList>
            <consortium name="The C. elegans sequencing consortium"/>
            <person name="Sulson J.E."/>
            <person name="Waterston R."/>
        </authorList>
    </citation>
    <scope>NUCLEOTIDE SEQUENCE [LARGE SCALE GENOMIC DNA]</scope>
    <source>
        <strain evidence="7 8">Bristol N2</strain>
    </source>
</reference>
<dbReference type="OrthoDB" id="196103at2759"/>
<feature type="transmembrane region" description="Helical" evidence="6">
    <location>
        <begin position="375"/>
        <end position="395"/>
    </location>
</feature>
<dbReference type="eggNOG" id="KOG3098">
    <property type="taxonomic scope" value="Eukaryota"/>
</dbReference>
<feature type="transmembrane region" description="Helical" evidence="6">
    <location>
        <begin position="264"/>
        <end position="285"/>
    </location>
</feature>
<evidence type="ECO:0000256" key="6">
    <source>
        <dbReference type="SAM" id="Phobius"/>
    </source>
</evidence>
<dbReference type="InterPro" id="IPR051617">
    <property type="entry name" value="UNC-93-like_regulator"/>
</dbReference>
<feature type="transmembrane region" description="Helical" evidence="6">
    <location>
        <begin position="297"/>
        <end position="315"/>
    </location>
</feature>
<dbReference type="Bgee" id="WBGene00017944">
    <property type="expression patterns" value="Expressed in material anatomical entity and 2 other cell types or tissues"/>
</dbReference>
<evidence type="ECO:0000256" key="5">
    <source>
        <dbReference type="ARBA" id="ARBA00023136"/>
    </source>
</evidence>
<keyword evidence="3 6" id="KW-0812">Transmembrane</keyword>
<feature type="transmembrane region" description="Helical" evidence="6">
    <location>
        <begin position="12"/>
        <end position="31"/>
    </location>
</feature>
<organism evidence="7 8">
    <name type="scientific">Caenorhabditis elegans</name>
    <dbReference type="NCBI Taxonomy" id="6239"/>
    <lineage>
        <taxon>Eukaryota</taxon>
        <taxon>Metazoa</taxon>
        <taxon>Ecdysozoa</taxon>
        <taxon>Nematoda</taxon>
        <taxon>Chromadorea</taxon>
        <taxon>Rhabditida</taxon>
        <taxon>Rhabditina</taxon>
        <taxon>Rhabditomorpha</taxon>
        <taxon>Rhabditoidea</taxon>
        <taxon>Rhabditidae</taxon>
        <taxon>Peloderinae</taxon>
        <taxon>Caenorhabditis</taxon>
    </lineage>
</organism>
<feature type="transmembrane region" description="Helical" evidence="6">
    <location>
        <begin position="335"/>
        <end position="354"/>
    </location>
</feature>
<feature type="transmembrane region" description="Helical" evidence="6">
    <location>
        <begin position="143"/>
        <end position="162"/>
    </location>
</feature>
<dbReference type="Proteomes" id="UP000001940">
    <property type="component" value="Chromosome II"/>
</dbReference>
<accession>Q19933</accession>
<proteinExistence type="evidence at protein level"/>
<feature type="transmembrane region" description="Helical" evidence="6">
    <location>
        <begin position="51"/>
        <end position="73"/>
    </location>
</feature>
<keyword evidence="10" id="KW-1267">Proteomics identification</keyword>
<protein>
    <submittedName>
        <fullName evidence="7">UNC93-like protein MFSD11</fullName>
    </submittedName>
</protein>
<name>Q19933_CAEEL</name>
<feature type="transmembrane region" description="Helical" evidence="6">
    <location>
        <begin position="226"/>
        <end position="244"/>
    </location>
</feature>
<evidence type="ECO:0000256" key="3">
    <source>
        <dbReference type="ARBA" id="ARBA00022692"/>
    </source>
</evidence>
<feature type="transmembrane region" description="Helical" evidence="6">
    <location>
        <begin position="80"/>
        <end position="96"/>
    </location>
</feature>
<dbReference type="HOGENOM" id="CLU_025356_2_0_1"/>
<feature type="transmembrane region" description="Helical" evidence="6">
    <location>
        <begin position="178"/>
        <end position="196"/>
    </location>
</feature>
<dbReference type="OMA" id="HEFIMEP"/>
<dbReference type="GO" id="GO:0016020">
    <property type="term" value="C:membrane"/>
    <property type="evidence" value="ECO:0007669"/>
    <property type="project" value="UniProtKB-SubCell"/>
</dbReference>
<dbReference type="FunCoup" id="Q19933">
    <property type="interactions" value="7"/>
</dbReference>
<feature type="transmembrane region" description="Helical" evidence="6">
    <location>
        <begin position="401"/>
        <end position="419"/>
    </location>
</feature>
<dbReference type="InParanoid" id="Q19933"/>